<organism evidence="2 3">
    <name type="scientific">Wickerhamomyces ciferrii (strain ATCC 14091 / BCRC 22168 / CBS 111 / JCM 3599 / NBRC 0793 / NRRL Y-1031 F-60-10)</name>
    <name type="common">Yeast</name>
    <name type="synonym">Pichia ciferrii</name>
    <dbReference type="NCBI Taxonomy" id="1206466"/>
    <lineage>
        <taxon>Eukaryota</taxon>
        <taxon>Fungi</taxon>
        <taxon>Dikarya</taxon>
        <taxon>Ascomycota</taxon>
        <taxon>Saccharomycotina</taxon>
        <taxon>Saccharomycetes</taxon>
        <taxon>Phaffomycetales</taxon>
        <taxon>Wickerhamomycetaceae</taxon>
        <taxon>Wickerhamomyces</taxon>
    </lineage>
</organism>
<feature type="region of interest" description="Disordered" evidence="1">
    <location>
        <begin position="313"/>
        <end position="474"/>
    </location>
</feature>
<feature type="compositionally biased region" description="Basic and acidic residues" evidence="1">
    <location>
        <begin position="436"/>
        <end position="453"/>
    </location>
</feature>
<feature type="compositionally biased region" description="Basic and acidic residues" evidence="1">
    <location>
        <begin position="360"/>
        <end position="385"/>
    </location>
</feature>
<keyword evidence="3" id="KW-1185">Reference proteome</keyword>
<protein>
    <submittedName>
        <fullName evidence="2">Midasin</fullName>
    </submittedName>
</protein>
<dbReference type="AlphaFoldDB" id="K0L053"/>
<evidence type="ECO:0000313" key="3">
    <source>
        <dbReference type="Proteomes" id="UP000009328"/>
    </source>
</evidence>
<evidence type="ECO:0000313" key="2">
    <source>
        <dbReference type="EMBL" id="CCH46994.1"/>
    </source>
</evidence>
<feature type="compositionally biased region" description="Basic and acidic residues" evidence="1">
    <location>
        <begin position="313"/>
        <end position="345"/>
    </location>
</feature>
<accession>K0L053</accession>
<feature type="compositionally biased region" description="Polar residues" evidence="1">
    <location>
        <begin position="220"/>
        <end position="238"/>
    </location>
</feature>
<proteinExistence type="predicted"/>
<gene>
    <name evidence="2" type="primary">MDN19</name>
    <name evidence="2" type="ORF">BN7_6601</name>
</gene>
<dbReference type="HOGENOM" id="CLU_490201_0_0_1"/>
<dbReference type="Proteomes" id="UP000009328">
    <property type="component" value="Unassembled WGS sequence"/>
</dbReference>
<dbReference type="EMBL" id="CAIF01000293">
    <property type="protein sequence ID" value="CCH46994.1"/>
    <property type="molecule type" value="Genomic_DNA"/>
</dbReference>
<feature type="compositionally biased region" description="Basic and acidic residues" evidence="1">
    <location>
        <begin position="241"/>
        <end position="251"/>
    </location>
</feature>
<comment type="caution">
    <text evidence="2">The sequence shown here is derived from an EMBL/GenBank/DDBJ whole genome shotgun (WGS) entry which is preliminary data.</text>
</comment>
<reference evidence="2 3" key="1">
    <citation type="journal article" date="2012" name="Eukaryot. Cell">
        <title>Draft genome sequence of Wickerhamomyces ciferrii NRRL Y-1031 F-60-10.</title>
        <authorList>
            <person name="Schneider J."/>
            <person name="Andrea H."/>
            <person name="Blom J."/>
            <person name="Jaenicke S."/>
            <person name="Ruckert C."/>
            <person name="Schorsch C."/>
            <person name="Szczepanowski R."/>
            <person name="Farwick M."/>
            <person name="Goesmann A."/>
            <person name="Puhler A."/>
            <person name="Schaffer S."/>
            <person name="Tauch A."/>
            <person name="Kohler T."/>
            <person name="Brinkrolf K."/>
        </authorList>
    </citation>
    <scope>NUCLEOTIDE SEQUENCE [LARGE SCALE GENOMIC DNA]</scope>
    <source>
        <strain evidence="3">ATCC 14091 / BCRC 22168 / CBS 111 / JCM 3599 / NBRC 0793 / NRRL Y-1031 F-60-10</strain>
    </source>
</reference>
<evidence type="ECO:0000256" key="1">
    <source>
        <dbReference type="SAM" id="MobiDB-lite"/>
    </source>
</evidence>
<dbReference type="InParanoid" id="K0L053"/>
<feature type="compositionally biased region" description="Basic and acidic residues" evidence="1">
    <location>
        <begin position="404"/>
        <end position="413"/>
    </location>
</feature>
<name>K0L053_WICCF</name>
<feature type="compositionally biased region" description="Polar residues" evidence="1">
    <location>
        <begin position="258"/>
        <end position="267"/>
    </location>
</feature>
<feature type="compositionally biased region" description="Low complexity" evidence="1">
    <location>
        <begin position="538"/>
        <end position="556"/>
    </location>
</feature>
<sequence>MEREYLRDWGSEEVTMKVIRYFQLESFSKFGRAMHMDGLDKALYFTIFDFLYLIEDKCIKIEYEITDAFERYKSAMIQYSGKSIPPDEINIMKDQYFKYIKLSTLQKIHRNGMRMRPIKIVIKKDDQTFEDATVQNPYQMLKSMYTAVVGVLKDIRAGKELDDDLMKKTEARIESTTKSKNYNPEYLRYMLRIMTRQENDQELNEVEQQNTSDQDEVRSSGDNSQAQVTESTIHSHNNVRYYDDREIHNGVDDGGDSAQAQISGSTADEQDNESQKSGDDGEKNIDHGVGFVNDDEIDQDSYYKNDNIEFDSFDSHSCAEDSGKSADEQDNESQKSGDDGEKNIDHGVGFVNDDEIDQDSYYKNDNIEFDSFDSHSCAEDSRKSDGNVNENTDHSGVVNLEPDNDSRGDQETHVEEEEIGKENEEFNHNSPSYDYSNDKDTDTDRGNKSRKSDGNVNETMNYNGGLDVGTSDELEKNNIDQTVHSESTVIQDHHMKDAGESFLESAIDSDQEMADATKDDMSMLQISKLSTSEIFPVDNDNSTNLTNPLDNLDLKR</sequence>
<feature type="compositionally biased region" description="Basic and acidic residues" evidence="1">
    <location>
        <begin position="273"/>
        <end position="286"/>
    </location>
</feature>
<feature type="region of interest" description="Disordered" evidence="1">
    <location>
        <begin position="535"/>
        <end position="556"/>
    </location>
</feature>
<feature type="region of interest" description="Disordered" evidence="1">
    <location>
        <begin position="201"/>
        <end position="297"/>
    </location>
</feature>